<feature type="region of interest" description="Disordered" evidence="1">
    <location>
        <begin position="168"/>
        <end position="286"/>
    </location>
</feature>
<evidence type="ECO:0000313" key="2">
    <source>
        <dbReference type="EMBL" id="CAB5226377.1"/>
    </source>
</evidence>
<sequence length="286" mass="31021">MNKTRNLVEMGEFYSSTVLTESSKNSQSKFPGKDTFTKPGKTVDAETVKTGKAFNDAGPVRNNKDALVKPQEPVAVKDKETFTGVEKFSQVSGKKLKENINTFMNKSIFDRLYEDVMSDNINSPADIEQADAEALELPGTEVEEGEVTITLDRELAKKLHDVLMSVLESEEEAPETEEENAPEEGEISDEAAEEEVEEDEEDVQAEATELTELPSSKGHALTGKSNKVHGVATSLVSKDKGEGKVKGEIDAKGSDLSDSKGHSLTSKNNKVTSKTSKVGSYLAGLK</sequence>
<feature type="compositionally biased region" description="Basic and acidic residues" evidence="1">
    <location>
        <begin position="237"/>
        <end position="261"/>
    </location>
</feature>
<evidence type="ECO:0000256" key="1">
    <source>
        <dbReference type="SAM" id="MobiDB-lite"/>
    </source>
</evidence>
<gene>
    <name evidence="2" type="ORF">UFOVP760_153</name>
</gene>
<feature type="region of interest" description="Disordered" evidence="1">
    <location>
        <begin position="22"/>
        <end position="42"/>
    </location>
</feature>
<protein>
    <submittedName>
        <fullName evidence="2">Uncharacterized protein</fullName>
    </submittedName>
</protein>
<proteinExistence type="predicted"/>
<accession>A0A6J7X9F3</accession>
<feature type="compositionally biased region" description="Acidic residues" evidence="1">
    <location>
        <begin position="168"/>
        <end position="204"/>
    </location>
</feature>
<organism evidence="2">
    <name type="scientific">uncultured Caudovirales phage</name>
    <dbReference type="NCBI Taxonomy" id="2100421"/>
    <lineage>
        <taxon>Viruses</taxon>
        <taxon>Duplodnaviria</taxon>
        <taxon>Heunggongvirae</taxon>
        <taxon>Uroviricota</taxon>
        <taxon>Caudoviricetes</taxon>
        <taxon>Peduoviridae</taxon>
        <taxon>Maltschvirus</taxon>
        <taxon>Maltschvirus maltsch</taxon>
    </lineage>
</organism>
<feature type="compositionally biased region" description="Low complexity" evidence="1">
    <location>
        <begin position="265"/>
        <end position="278"/>
    </location>
</feature>
<reference evidence="2" key="1">
    <citation type="submission" date="2020-05" db="EMBL/GenBank/DDBJ databases">
        <authorList>
            <person name="Chiriac C."/>
            <person name="Salcher M."/>
            <person name="Ghai R."/>
            <person name="Kavagutti S V."/>
        </authorList>
    </citation>
    <scope>NUCLEOTIDE SEQUENCE</scope>
</reference>
<name>A0A6J7X9F3_9CAUD</name>
<feature type="compositionally biased region" description="Basic and acidic residues" evidence="1">
    <location>
        <begin position="31"/>
        <end position="42"/>
    </location>
</feature>
<dbReference type="EMBL" id="LR798360">
    <property type="protein sequence ID" value="CAB5226377.1"/>
    <property type="molecule type" value="Genomic_DNA"/>
</dbReference>